<name>A0A165NKB0_EXIGL</name>
<sequence>MTDTTQTLNRVVQTVELVARTHVGVESRRLAASAAFAELDALTTRAITNVKRDWNYSHADTSRLPVDVFVACMEFLALPDRLKATHICSSWRRTLVNAPCLWKDLDLTTMRFRHERTTEVGVWILWICDLLLGYAVNASVRLKVNLGHQPSEADILLGTLKLHMHHIQHLEIDVRCLYQKKDIVSPMCMAAPILETLVVTGNSRGLASSTFLGGHAPKLRLLDIRDLNFPAACPALKQVSVLHIDSGHLLDEHRKFWTAATSPCSNLSELHVHGLNLSTSALLYPIPSELHIDKLFLYGISTPSNISQSRLQTILTVISAIRHVEIPTRPERWHGRFVYDLIRAGFYDPYELSLSSSNAGTSAIVLRRANPLHPALVGSTCTVWFSKWYNLRDPLRLATWADYFGYHSAPVELRNIQELSLYTGTSSSAELFQCDSIVFPALRILRLRCDNDTEWSLFDPDSLRQCRVLLAPALESLRLEAAGNGRHTTVPPHILALIIRNHLDIYADMLPELFVDTAAGVYLMEEEDGGAAMDVLESYVSRIVT</sequence>
<organism evidence="1 2">
    <name type="scientific">Exidia glandulosa HHB12029</name>
    <dbReference type="NCBI Taxonomy" id="1314781"/>
    <lineage>
        <taxon>Eukaryota</taxon>
        <taxon>Fungi</taxon>
        <taxon>Dikarya</taxon>
        <taxon>Basidiomycota</taxon>
        <taxon>Agaricomycotina</taxon>
        <taxon>Agaricomycetes</taxon>
        <taxon>Auriculariales</taxon>
        <taxon>Exidiaceae</taxon>
        <taxon>Exidia</taxon>
    </lineage>
</organism>
<evidence type="ECO:0000313" key="1">
    <source>
        <dbReference type="EMBL" id="KZW00862.1"/>
    </source>
</evidence>
<accession>A0A165NKB0</accession>
<dbReference type="SUPFAM" id="SSF52047">
    <property type="entry name" value="RNI-like"/>
    <property type="match status" value="1"/>
</dbReference>
<dbReference type="OrthoDB" id="2692326at2759"/>
<dbReference type="Proteomes" id="UP000077266">
    <property type="component" value="Unassembled WGS sequence"/>
</dbReference>
<evidence type="ECO:0008006" key="3">
    <source>
        <dbReference type="Google" id="ProtNLM"/>
    </source>
</evidence>
<evidence type="ECO:0000313" key="2">
    <source>
        <dbReference type="Proteomes" id="UP000077266"/>
    </source>
</evidence>
<reference evidence="1 2" key="1">
    <citation type="journal article" date="2016" name="Mol. Biol. Evol.">
        <title>Comparative Genomics of Early-Diverging Mushroom-Forming Fungi Provides Insights into the Origins of Lignocellulose Decay Capabilities.</title>
        <authorList>
            <person name="Nagy L.G."/>
            <person name="Riley R."/>
            <person name="Tritt A."/>
            <person name="Adam C."/>
            <person name="Daum C."/>
            <person name="Floudas D."/>
            <person name="Sun H."/>
            <person name="Yadav J.S."/>
            <person name="Pangilinan J."/>
            <person name="Larsson K.H."/>
            <person name="Matsuura K."/>
            <person name="Barry K."/>
            <person name="Labutti K."/>
            <person name="Kuo R."/>
            <person name="Ohm R.A."/>
            <person name="Bhattacharya S.S."/>
            <person name="Shirouzu T."/>
            <person name="Yoshinaga Y."/>
            <person name="Martin F.M."/>
            <person name="Grigoriev I.V."/>
            <person name="Hibbett D.S."/>
        </authorList>
    </citation>
    <scope>NUCLEOTIDE SEQUENCE [LARGE SCALE GENOMIC DNA]</scope>
    <source>
        <strain evidence="1 2">HHB12029</strain>
    </source>
</reference>
<dbReference type="EMBL" id="KV425898">
    <property type="protein sequence ID" value="KZW00862.1"/>
    <property type="molecule type" value="Genomic_DNA"/>
</dbReference>
<proteinExistence type="predicted"/>
<dbReference type="AlphaFoldDB" id="A0A165NKB0"/>
<protein>
    <recommendedName>
        <fullName evidence="3">F-box domain-containing protein</fullName>
    </recommendedName>
</protein>
<dbReference type="Gene3D" id="1.20.1280.50">
    <property type="match status" value="1"/>
</dbReference>
<gene>
    <name evidence="1" type="ORF">EXIGLDRAFT_761416</name>
</gene>
<dbReference type="InterPro" id="IPR036047">
    <property type="entry name" value="F-box-like_dom_sf"/>
</dbReference>
<dbReference type="SUPFAM" id="SSF81383">
    <property type="entry name" value="F-box domain"/>
    <property type="match status" value="1"/>
</dbReference>
<dbReference type="InParanoid" id="A0A165NKB0"/>
<keyword evidence="2" id="KW-1185">Reference proteome</keyword>